<evidence type="ECO:0008006" key="4">
    <source>
        <dbReference type="Google" id="ProtNLM"/>
    </source>
</evidence>
<dbReference type="RefSeq" id="WP_051378634.1">
    <property type="nucleotide sequence ID" value="NZ_AXWS01000013.1"/>
</dbReference>
<keyword evidence="2" id="KW-1185">Reference proteome</keyword>
<evidence type="ECO:0000313" key="3">
    <source>
        <dbReference type="RefSeq" id="WP_051378634.1"/>
    </source>
</evidence>
<dbReference type="OrthoDB" id="8780848at2"/>
<name>A0A8B6X9D4_9BURK</name>
<keyword evidence="1" id="KW-0472">Membrane</keyword>
<evidence type="ECO:0000313" key="2">
    <source>
        <dbReference type="Proteomes" id="UP000675920"/>
    </source>
</evidence>
<proteinExistence type="predicted"/>
<feature type="transmembrane region" description="Helical" evidence="1">
    <location>
        <begin position="35"/>
        <end position="60"/>
    </location>
</feature>
<protein>
    <recommendedName>
        <fullName evidence="4">DUF2214 domain-containing protein</fullName>
    </recommendedName>
</protein>
<keyword evidence="1" id="KW-0812">Transmembrane</keyword>
<accession>A0A8B6X9D4</accession>
<dbReference type="Proteomes" id="UP000675920">
    <property type="component" value="Unplaced"/>
</dbReference>
<organism evidence="2 3">
    <name type="scientific">Derxia gummosa DSM 723</name>
    <dbReference type="NCBI Taxonomy" id="1121388"/>
    <lineage>
        <taxon>Bacteria</taxon>
        <taxon>Pseudomonadati</taxon>
        <taxon>Pseudomonadota</taxon>
        <taxon>Betaproteobacteria</taxon>
        <taxon>Burkholderiales</taxon>
        <taxon>Alcaligenaceae</taxon>
        <taxon>Derxia</taxon>
    </lineage>
</organism>
<keyword evidence="1" id="KW-1133">Transmembrane helix</keyword>
<sequence length="160" mass="16518">MTTLETLDWLQNTPVAHAISKSNHLVGAALQVAHVLGFLLLLAALLLGVLRVLGLAFGRAPAAPLLKPLRPLLWLGLAAAAASGALMFVSAPALYFYKPVFLYKLGLLLLAAAVQGLLFQPLAARVEAGRPAGALARGVALLSLGLWLAVAAAGRAIGFV</sequence>
<feature type="transmembrane region" description="Helical" evidence="1">
    <location>
        <begin position="101"/>
        <end position="122"/>
    </location>
</feature>
<feature type="transmembrane region" description="Helical" evidence="1">
    <location>
        <begin position="72"/>
        <end position="95"/>
    </location>
</feature>
<evidence type="ECO:0000256" key="1">
    <source>
        <dbReference type="SAM" id="Phobius"/>
    </source>
</evidence>
<reference evidence="3" key="1">
    <citation type="submission" date="2025-08" db="UniProtKB">
        <authorList>
            <consortium name="RefSeq"/>
        </authorList>
    </citation>
    <scope>IDENTIFICATION</scope>
</reference>
<dbReference type="AlphaFoldDB" id="A0A8B6X9D4"/>
<feature type="transmembrane region" description="Helical" evidence="1">
    <location>
        <begin position="134"/>
        <end position="157"/>
    </location>
</feature>